<gene>
    <name evidence="4" type="ORF">ACFO5Q_01070</name>
</gene>
<dbReference type="EMBL" id="JBHSCR010000001">
    <property type="protein sequence ID" value="MFC4346434.1"/>
    <property type="molecule type" value="Genomic_DNA"/>
</dbReference>
<proteinExistence type="inferred from homology"/>
<dbReference type="InterPro" id="IPR000863">
    <property type="entry name" value="Sulfotransferase_dom"/>
</dbReference>
<dbReference type="InterPro" id="IPR027417">
    <property type="entry name" value="P-loop_NTPase"/>
</dbReference>
<evidence type="ECO:0000256" key="2">
    <source>
        <dbReference type="ARBA" id="ARBA00022679"/>
    </source>
</evidence>
<reference evidence="5" key="1">
    <citation type="journal article" date="2019" name="Int. J. Syst. Evol. Microbiol.">
        <title>The Global Catalogue of Microorganisms (GCM) 10K type strain sequencing project: providing services to taxonomists for standard genome sequencing and annotation.</title>
        <authorList>
            <consortium name="The Broad Institute Genomics Platform"/>
            <consortium name="The Broad Institute Genome Sequencing Center for Infectious Disease"/>
            <person name="Wu L."/>
            <person name="Ma J."/>
        </authorList>
    </citation>
    <scope>NUCLEOTIDE SEQUENCE [LARGE SCALE GENOMIC DNA]</scope>
    <source>
        <strain evidence="5">CGMCC 1.15304</strain>
    </source>
</reference>
<evidence type="ECO:0000259" key="3">
    <source>
        <dbReference type="Pfam" id="PF00685"/>
    </source>
</evidence>
<evidence type="ECO:0000313" key="5">
    <source>
        <dbReference type="Proteomes" id="UP001595776"/>
    </source>
</evidence>
<dbReference type="SUPFAM" id="SSF52540">
    <property type="entry name" value="P-loop containing nucleoside triphosphate hydrolases"/>
    <property type="match status" value="1"/>
</dbReference>
<dbReference type="Gene3D" id="3.40.50.300">
    <property type="entry name" value="P-loop containing nucleotide triphosphate hydrolases"/>
    <property type="match status" value="1"/>
</dbReference>
<dbReference type="Proteomes" id="UP001595776">
    <property type="component" value="Unassembled WGS sequence"/>
</dbReference>
<dbReference type="PANTHER" id="PTHR11783">
    <property type="entry name" value="SULFOTRANSFERASE SULT"/>
    <property type="match status" value="1"/>
</dbReference>
<sequence length="262" mass="30087">MLRRLADLIFPSEPPIRCVGTYHKTGTVWMRRVFKDIAKAAGAGFVDLRDVQDTAFEPDHGTIYLEDHTAFPEPFLTKKVRGIRIIRDPRDVVISGAHYHGKSVEPWLHEAKPFFDGKTYAEMINSFDAMVDRYRFEMDNVAADTIAAMTDAKGDSAQQAFLDRNFLTVRYEDLIEDTELAEFRKICRYLKLPFRIASPAFLKHSLFNNKNAVGGHGRSGKKQQWKTVFDQALGRAFAEKHQQSLEILGYEKDDSWIERLKP</sequence>
<name>A0ABV8U5H6_9PROT</name>
<protein>
    <submittedName>
        <fullName evidence="4">Sulfotransferase domain-containing protein</fullName>
    </submittedName>
</protein>
<comment type="similarity">
    <text evidence="1">Belongs to the sulfotransferase 1 family.</text>
</comment>
<evidence type="ECO:0000313" key="4">
    <source>
        <dbReference type="EMBL" id="MFC4346434.1"/>
    </source>
</evidence>
<feature type="domain" description="Sulfotransferase" evidence="3">
    <location>
        <begin position="69"/>
        <end position="244"/>
    </location>
</feature>
<keyword evidence="2" id="KW-0808">Transferase</keyword>
<dbReference type="Pfam" id="PF00685">
    <property type="entry name" value="Sulfotransfer_1"/>
    <property type="match status" value="1"/>
</dbReference>
<keyword evidence="5" id="KW-1185">Reference proteome</keyword>
<dbReference type="RefSeq" id="WP_068150947.1">
    <property type="nucleotide sequence ID" value="NZ_JBHSCR010000001.1"/>
</dbReference>
<evidence type="ECO:0000256" key="1">
    <source>
        <dbReference type="ARBA" id="ARBA00005771"/>
    </source>
</evidence>
<comment type="caution">
    <text evidence="4">The sequence shown here is derived from an EMBL/GenBank/DDBJ whole genome shotgun (WGS) entry which is preliminary data.</text>
</comment>
<accession>A0ABV8U5H6</accession>
<organism evidence="4 5">
    <name type="scientific">Kordiimonas lipolytica</name>
    <dbReference type="NCBI Taxonomy" id="1662421"/>
    <lineage>
        <taxon>Bacteria</taxon>
        <taxon>Pseudomonadati</taxon>
        <taxon>Pseudomonadota</taxon>
        <taxon>Alphaproteobacteria</taxon>
        <taxon>Kordiimonadales</taxon>
        <taxon>Kordiimonadaceae</taxon>
        <taxon>Kordiimonas</taxon>
    </lineage>
</organism>